<feature type="region of interest" description="Disordered" evidence="1">
    <location>
        <begin position="1"/>
        <end position="139"/>
    </location>
</feature>
<feature type="compositionally biased region" description="Low complexity" evidence="1">
    <location>
        <begin position="40"/>
        <end position="73"/>
    </location>
</feature>
<feature type="compositionally biased region" description="Low complexity" evidence="1">
    <location>
        <begin position="106"/>
        <end position="120"/>
    </location>
</feature>
<keyword evidence="2" id="KW-1133">Transmembrane helix</keyword>
<dbReference type="AlphaFoldDB" id="A0A8H5B0P1"/>
<dbReference type="Proteomes" id="UP000541558">
    <property type="component" value="Unassembled WGS sequence"/>
</dbReference>
<feature type="compositionally biased region" description="Low complexity" evidence="1">
    <location>
        <begin position="605"/>
        <end position="629"/>
    </location>
</feature>
<evidence type="ECO:0000256" key="2">
    <source>
        <dbReference type="SAM" id="Phobius"/>
    </source>
</evidence>
<keyword evidence="2" id="KW-0812">Transmembrane</keyword>
<feature type="region of interest" description="Disordered" evidence="1">
    <location>
        <begin position="536"/>
        <end position="570"/>
    </location>
</feature>
<dbReference type="EMBL" id="JAACJK010000223">
    <property type="protein sequence ID" value="KAF5313582.1"/>
    <property type="molecule type" value="Genomic_DNA"/>
</dbReference>
<feature type="compositionally biased region" description="Low complexity" evidence="1">
    <location>
        <begin position="553"/>
        <end position="567"/>
    </location>
</feature>
<evidence type="ECO:0000313" key="4">
    <source>
        <dbReference type="Proteomes" id="UP000541558"/>
    </source>
</evidence>
<feature type="compositionally biased region" description="Polar residues" evidence="1">
    <location>
        <begin position="9"/>
        <end position="39"/>
    </location>
</feature>
<keyword evidence="2" id="KW-0472">Membrane</keyword>
<name>A0A8H5B0P1_9AGAR</name>
<feature type="compositionally biased region" description="Low complexity" evidence="1">
    <location>
        <begin position="383"/>
        <end position="398"/>
    </location>
</feature>
<evidence type="ECO:0000256" key="1">
    <source>
        <dbReference type="SAM" id="MobiDB-lite"/>
    </source>
</evidence>
<gene>
    <name evidence="3" type="ORF">D9611_010157</name>
</gene>
<feature type="region of interest" description="Disordered" evidence="1">
    <location>
        <begin position="605"/>
        <end position="636"/>
    </location>
</feature>
<accession>A0A8H5B0P1</accession>
<protein>
    <submittedName>
        <fullName evidence="3">Uncharacterized protein</fullName>
    </submittedName>
</protein>
<dbReference type="OrthoDB" id="3057032at2759"/>
<proteinExistence type="predicted"/>
<keyword evidence="4" id="KW-1185">Reference proteome</keyword>
<sequence>MAPAHETNDPPSSLQTQQQHAALTSSASHPARLSPSQDFTAAHPSHPQHQQQQHTSATNANNAGTNAAGNTTTSPPPARLGSSHKNSPLNPSGSLSSHSHSHTHTSSHTPAYPHSTSTSPQPHPQARASGASTPNGGTFSRMADAELRALGSSGSRASMAAHPSSYTPSASALGGAAPGEEPGYFGVVGTSGLTLPRPPALGGGHGGSNRGSMYSVSGDSIASLAMGAGETKYPPSLFSATPRPSTPGSPLPGHPGMLGYQPGVGYQGTGGSGGGGSTTSTGTGVGLRQPALGYDPVRGSMFSDNRTSIAFSLNYGGSASGRGVVAYAYDPMEEDESEDEEDDWLHDPEVEYPRSTVGLFGGGKGGVVPPPPPRTKKGGGGSVSASSSGGHSGSTAAGDLKGKLAATPTTHRTGASASETLSSTTPLTPHPHHTHIPIAYGEKKPPLKMRQPHPAFVPKGWKGTARWSWRGAVNIATLVAMFAALLCLFMVYPVVMINQDKGVNSRITGNARINATGQAVEGDAIGAGDGVGNGGGGNGGAGGVGNGDGTGADGTDTSTSTTRTVSDLNPGGVTFNRRGIAVATPVAPVPSVSSRILRFAIPSSSSSSFSLSSAPSSSASASAKASASPKPQPIPSSWFVRPTATVTATATITATMVNSEAERVSATSEAKTATRTWAYSGFGRPTYVPVAAKGGMVDVWGEKESVEGWEEGQGVLEVVCGEVS</sequence>
<comment type="caution">
    <text evidence="3">The sequence shown here is derived from an EMBL/GenBank/DDBJ whole genome shotgun (WGS) entry which is preliminary data.</text>
</comment>
<reference evidence="3 4" key="1">
    <citation type="journal article" date="2020" name="ISME J.">
        <title>Uncovering the hidden diversity of litter-decomposition mechanisms in mushroom-forming fungi.</title>
        <authorList>
            <person name="Floudas D."/>
            <person name="Bentzer J."/>
            <person name="Ahren D."/>
            <person name="Johansson T."/>
            <person name="Persson P."/>
            <person name="Tunlid A."/>
        </authorList>
    </citation>
    <scope>NUCLEOTIDE SEQUENCE [LARGE SCALE GENOMIC DNA]</scope>
    <source>
        <strain evidence="3 4">CBS 175.51</strain>
    </source>
</reference>
<feature type="compositionally biased region" description="Gly residues" evidence="1">
    <location>
        <begin position="536"/>
        <end position="552"/>
    </location>
</feature>
<feature type="compositionally biased region" description="Polar residues" evidence="1">
    <location>
        <begin position="407"/>
        <end position="419"/>
    </location>
</feature>
<feature type="transmembrane region" description="Helical" evidence="2">
    <location>
        <begin position="472"/>
        <end position="495"/>
    </location>
</feature>
<organism evidence="3 4">
    <name type="scientific">Ephemerocybe angulata</name>
    <dbReference type="NCBI Taxonomy" id="980116"/>
    <lineage>
        <taxon>Eukaryota</taxon>
        <taxon>Fungi</taxon>
        <taxon>Dikarya</taxon>
        <taxon>Basidiomycota</taxon>
        <taxon>Agaricomycotina</taxon>
        <taxon>Agaricomycetes</taxon>
        <taxon>Agaricomycetidae</taxon>
        <taxon>Agaricales</taxon>
        <taxon>Agaricineae</taxon>
        <taxon>Psathyrellaceae</taxon>
        <taxon>Ephemerocybe</taxon>
    </lineage>
</organism>
<feature type="region of interest" description="Disordered" evidence="1">
    <location>
        <begin position="154"/>
        <end position="174"/>
    </location>
</feature>
<feature type="region of interest" description="Disordered" evidence="1">
    <location>
        <begin position="353"/>
        <end position="439"/>
    </location>
</feature>
<evidence type="ECO:0000313" key="3">
    <source>
        <dbReference type="EMBL" id="KAF5313582.1"/>
    </source>
</evidence>
<feature type="compositionally biased region" description="Low complexity" evidence="1">
    <location>
        <begin position="87"/>
        <end position="98"/>
    </location>
</feature>